<organism evidence="1 2">
    <name type="scientific">Nisaea acidiphila</name>
    <dbReference type="NCBI Taxonomy" id="1862145"/>
    <lineage>
        <taxon>Bacteria</taxon>
        <taxon>Pseudomonadati</taxon>
        <taxon>Pseudomonadota</taxon>
        <taxon>Alphaproteobacteria</taxon>
        <taxon>Rhodospirillales</taxon>
        <taxon>Thalassobaculaceae</taxon>
        <taxon>Nisaea</taxon>
    </lineage>
</organism>
<gene>
    <name evidence="1" type="ORF">NUH88_05155</name>
</gene>
<evidence type="ECO:0000313" key="1">
    <source>
        <dbReference type="EMBL" id="UUX51076.1"/>
    </source>
</evidence>
<reference evidence="1" key="1">
    <citation type="submission" date="2022-08" db="EMBL/GenBank/DDBJ databases">
        <title>Nisaea acidiphila sp. nov., isolated from a marine algal debris and emended description of the genus Nisaea Urios et al. 2008.</title>
        <authorList>
            <person name="Kwon K."/>
        </authorList>
    </citation>
    <scope>NUCLEOTIDE SEQUENCE</scope>
    <source>
        <strain evidence="1">MEBiC11861</strain>
    </source>
</reference>
<dbReference type="RefSeq" id="WP_257770362.1">
    <property type="nucleotide sequence ID" value="NZ_CP102480.1"/>
</dbReference>
<dbReference type="Proteomes" id="UP001060336">
    <property type="component" value="Chromosome"/>
</dbReference>
<protein>
    <submittedName>
        <fullName evidence="1">Uncharacterized protein</fullName>
    </submittedName>
</protein>
<dbReference type="SUPFAM" id="SSF54593">
    <property type="entry name" value="Glyoxalase/Bleomycin resistance protein/Dihydroxybiphenyl dioxygenase"/>
    <property type="match status" value="1"/>
</dbReference>
<dbReference type="Gene3D" id="3.10.180.10">
    <property type="entry name" value="2,3-Dihydroxybiphenyl 1,2-Dioxygenase, domain 1"/>
    <property type="match status" value="1"/>
</dbReference>
<sequence>MNILYDGDDRCEYFQIYSPNYAEGFFFEIAERRNAFAGYCAANAQFRIAAQKRVMSPGSFQPGT</sequence>
<dbReference type="EMBL" id="CP102480">
    <property type="protein sequence ID" value="UUX51076.1"/>
    <property type="molecule type" value="Genomic_DNA"/>
</dbReference>
<accession>A0A9J7AXU2</accession>
<keyword evidence="2" id="KW-1185">Reference proteome</keyword>
<dbReference type="InterPro" id="IPR029068">
    <property type="entry name" value="Glyas_Bleomycin-R_OHBP_Dase"/>
</dbReference>
<dbReference type="AlphaFoldDB" id="A0A9J7AXU2"/>
<name>A0A9J7AXU2_9PROT</name>
<dbReference type="KEGG" id="naci:NUH88_05155"/>
<evidence type="ECO:0000313" key="2">
    <source>
        <dbReference type="Proteomes" id="UP001060336"/>
    </source>
</evidence>
<proteinExistence type="predicted"/>